<dbReference type="STRING" id="759914.BP951000_0362"/>
<dbReference type="InterPro" id="IPR029471">
    <property type="entry name" value="HNH_5"/>
</dbReference>
<dbReference type="eggNOG" id="COG1396">
    <property type="taxonomic scope" value="Bacteria"/>
</dbReference>
<keyword evidence="3" id="KW-1185">Reference proteome</keyword>
<dbReference type="EMBL" id="CP002025">
    <property type="protein sequence ID" value="ADK30367.1"/>
    <property type="molecule type" value="Genomic_DNA"/>
</dbReference>
<evidence type="ECO:0000313" key="2">
    <source>
        <dbReference type="EMBL" id="ADK30367.1"/>
    </source>
</evidence>
<dbReference type="HOGENOM" id="CLU_043522_0_0_12"/>
<sequence>MDFKKMIKSLREFIKKNNFNIEVWKLFNDFKNIKDETFFVLYIRLYINEKEVINKDYSQICKILNDILLEQYNVDKKIINNITNNYEVISTVIYDNVGKYTFNYKVNPKVCKYCNNSDKKYFSNESHIIPENIGGHLIDSLECDKCNSWFNENIEQDFSKFLDVQKTLFGIKGKIGIPKIISDDFNAKYDNLNGKDRLTFTIKNPKITPYNIQQYKFEITKDINLYNLYKTLCKIALGVIDYKQIEIFSDTIKWIKDLNANTKIPIVILNNHINIIDYLNKPYVYVYIRKNNDYNIPYTCAELNCRFMSFYYIIPFSKNDRNNFLNKDEIINLFKDIFYIKSDNYRILDCNENKKTELKNEINLDLK</sequence>
<reference evidence="2 3" key="1">
    <citation type="journal article" date="2010" name="PLoS ONE">
        <title>The complete genome sequence of the pathogenic intestinal spirochete Brachyspira pilosicoli and comparison with other Brachyspira genomes.</title>
        <authorList>
            <person name="Wanchanthuek P."/>
            <person name="Bellgard M.I."/>
            <person name="La T."/>
            <person name="Ryan K."/>
            <person name="Moolhuijzen P."/>
            <person name="Chapman B."/>
            <person name="Black M."/>
            <person name="Schibeci D."/>
            <person name="Hunter A."/>
            <person name="Barrero R."/>
            <person name="Phillips N.D."/>
            <person name="Hampson D.J."/>
        </authorList>
    </citation>
    <scope>NUCLEOTIDE SEQUENCE [LARGE SCALE GENOMIC DNA]</scope>
    <source>
        <strain evidence="3">ATCC BAA-1826 / 95/1000</strain>
    </source>
</reference>
<dbReference type="InParanoid" id="D8IB44"/>
<evidence type="ECO:0000259" key="1">
    <source>
        <dbReference type="Pfam" id="PF14279"/>
    </source>
</evidence>
<protein>
    <recommendedName>
        <fullName evidence="1">HNH endonuclease 5 domain-containing protein</fullName>
    </recommendedName>
</protein>
<feature type="domain" description="HNH endonuclease 5" evidence="1">
    <location>
        <begin position="111"/>
        <end position="160"/>
    </location>
</feature>
<gene>
    <name evidence="2" type="ordered locus">BP951000_0362</name>
</gene>
<dbReference type="KEGG" id="bpo:BP951000_0362"/>
<evidence type="ECO:0000313" key="3">
    <source>
        <dbReference type="Proteomes" id="UP000000332"/>
    </source>
</evidence>
<organism evidence="2 3">
    <name type="scientific">Brachyspira pilosicoli (strain ATCC BAA-1826 / 95/1000)</name>
    <dbReference type="NCBI Taxonomy" id="759914"/>
    <lineage>
        <taxon>Bacteria</taxon>
        <taxon>Pseudomonadati</taxon>
        <taxon>Spirochaetota</taxon>
        <taxon>Spirochaetia</taxon>
        <taxon>Brachyspirales</taxon>
        <taxon>Brachyspiraceae</taxon>
        <taxon>Brachyspira</taxon>
    </lineage>
</organism>
<name>D8IB44_BRAP9</name>
<dbReference type="Pfam" id="PF14279">
    <property type="entry name" value="HNH_5"/>
    <property type="match status" value="1"/>
</dbReference>
<dbReference type="AlphaFoldDB" id="D8IB44"/>
<dbReference type="Proteomes" id="UP000000332">
    <property type="component" value="Chromosome"/>
</dbReference>
<accession>D8IB44</accession>
<proteinExistence type="predicted"/>